<dbReference type="EMBL" id="JBHSQO010000001">
    <property type="protein sequence ID" value="MFC6087791.1"/>
    <property type="molecule type" value="Genomic_DNA"/>
</dbReference>
<protein>
    <submittedName>
        <fullName evidence="1">Uncharacterized protein</fullName>
    </submittedName>
</protein>
<evidence type="ECO:0000313" key="2">
    <source>
        <dbReference type="Proteomes" id="UP001596220"/>
    </source>
</evidence>
<sequence length="75" mass="8081">MHTPDDHPALTLVDGLATYASCRGRTDGIGTVLLEDLRDGAQLCVSTDKNNIAAVHVNSVTDTGELVIDYEIWEP</sequence>
<keyword evidence="2" id="KW-1185">Reference proteome</keyword>
<reference evidence="2" key="1">
    <citation type="journal article" date="2019" name="Int. J. Syst. Evol. Microbiol.">
        <title>The Global Catalogue of Microorganisms (GCM) 10K type strain sequencing project: providing services to taxonomists for standard genome sequencing and annotation.</title>
        <authorList>
            <consortium name="The Broad Institute Genomics Platform"/>
            <consortium name="The Broad Institute Genome Sequencing Center for Infectious Disease"/>
            <person name="Wu L."/>
            <person name="Ma J."/>
        </authorList>
    </citation>
    <scope>NUCLEOTIDE SEQUENCE [LARGE SCALE GENOMIC DNA]</scope>
    <source>
        <strain evidence="2">CGMCC 4.7246</strain>
    </source>
</reference>
<proteinExistence type="predicted"/>
<comment type="caution">
    <text evidence="1">The sequence shown here is derived from an EMBL/GenBank/DDBJ whole genome shotgun (WGS) entry which is preliminary data.</text>
</comment>
<evidence type="ECO:0000313" key="1">
    <source>
        <dbReference type="EMBL" id="MFC6087791.1"/>
    </source>
</evidence>
<name>A0ABW1NXX9_9PSEU</name>
<accession>A0ABW1NXX9</accession>
<organism evidence="1 2">
    <name type="scientific">Saccharothrix lopnurensis</name>
    <dbReference type="NCBI Taxonomy" id="1670621"/>
    <lineage>
        <taxon>Bacteria</taxon>
        <taxon>Bacillati</taxon>
        <taxon>Actinomycetota</taxon>
        <taxon>Actinomycetes</taxon>
        <taxon>Pseudonocardiales</taxon>
        <taxon>Pseudonocardiaceae</taxon>
        <taxon>Saccharothrix</taxon>
    </lineage>
</organism>
<dbReference type="Proteomes" id="UP001596220">
    <property type="component" value="Unassembled WGS sequence"/>
</dbReference>
<gene>
    <name evidence="1" type="ORF">ACFP3R_00740</name>
</gene>
<dbReference type="RefSeq" id="WP_380631714.1">
    <property type="nucleotide sequence ID" value="NZ_JBHSQO010000001.1"/>
</dbReference>